<feature type="region of interest" description="Disordered" evidence="1">
    <location>
        <begin position="1"/>
        <end position="51"/>
    </location>
</feature>
<dbReference type="PANTHER" id="PTHR46033:SF16">
    <property type="entry name" value="AMINOTRANSFERASE-LIKE PLANT MOBILE DOMAIN-CONTAINING PROTEIN"/>
    <property type="match status" value="1"/>
</dbReference>
<dbReference type="EMBL" id="OIVN01002005">
    <property type="protein sequence ID" value="SPC99763.1"/>
    <property type="molecule type" value="Genomic_DNA"/>
</dbReference>
<feature type="compositionally biased region" description="Basic residues" evidence="1">
    <location>
        <begin position="550"/>
        <end position="562"/>
    </location>
</feature>
<accession>A0A2N9GJM0</accession>
<dbReference type="InterPro" id="IPR019557">
    <property type="entry name" value="AminoTfrase-like_pln_mobile"/>
</dbReference>
<feature type="compositionally biased region" description="Acidic residues" evidence="1">
    <location>
        <begin position="606"/>
        <end position="622"/>
    </location>
</feature>
<feature type="region of interest" description="Disordered" evidence="1">
    <location>
        <begin position="484"/>
        <end position="624"/>
    </location>
</feature>
<evidence type="ECO:0000313" key="3">
    <source>
        <dbReference type="EMBL" id="SPC99763.1"/>
    </source>
</evidence>
<evidence type="ECO:0000256" key="1">
    <source>
        <dbReference type="SAM" id="MobiDB-lite"/>
    </source>
</evidence>
<dbReference type="Pfam" id="PF10536">
    <property type="entry name" value="PMD"/>
    <property type="match status" value="1"/>
</dbReference>
<name>A0A2N9GJM0_FAGSY</name>
<dbReference type="AlphaFoldDB" id="A0A2N9GJM0"/>
<protein>
    <recommendedName>
        <fullName evidence="2">Aminotransferase-like plant mobile domain-containing protein</fullName>
    </recommendedName>
</protein>
<dbReference type="InterPro" id="IPR044824">
    <property type="entry name" value="MAIN-like"/>
</dbReference>
<dbReference type="GO" id="GO:0010073">
    <property type="term" value="P:meristem maintenance"/>
    <property type="evidence" value="ECO:0007669"/>
    <property type="project" value="InterPro"/>
</dbReference>
<feature type="compositionally biased region" description="Polar residues" evidence="1">
    <location>
        <begin position="1"/>
        <end position="16"/>
    </location>
</feature>
<feature type="domain" description="Aminotransferase-like plant mobile" evidence="2">
    <location>
        <begin position="96"/>
        <end position="217"/>
    </location>
</feature>
<feature type="compositionally biased region" description="Basic and acidic residues" evidence="1">
    <location>
        <begin position="34"/>
        <end position="44"/>
    </location>
</feature>
<dbReference type="PANTHER" id="PTHR46033">
    <property type="entry name" value="PROTEIN MAIN-LIKE 2"/>
    <property type="match status" value="1"/>
</dbReference>
<evidence type="ECO:0000259" key="2">
    <source>
        <dbReference type="Pfam" id="PF10536"/>
    </source>
</evidence>
<reference evidence="3" key="1">
    <citation type="submission" date="2018-02" db="EMBL/GenBank/DDBJ databases">
        <authorList>
            <person name="Cohen D.B."/>
            <person name="Kent A.D."/>
        </authorList>
    </citation>
    <scope>NUCLEOTIDE SEQUENCE</scope>
</reference>
<gene>
    <name evidence="3" type="ORF">FSB_LOCUS27645</name>
</gene>
<proteinExistence type="predicted"/>
<sequence length="1236" mass="135620">MASSSRTLAKTCSGSSIDEEHPRPVVASPLVASEETKSDTHSDSDPVSAGIRSSEEILARPTLNPCNWEVWVDKELPDEAFCELLEQAGVLQTILISRSLNMYRDTESLRQLVRRWCPSTHTFFFAHGELTITLEDVKNHWRLPILGDCDPSEVELSPAEIKAEAVLLDYVGKKNVSLGTNAARLTTWPKTFFGEKDHTLRRAAFIAYWLSKCVFDLLHTDEMAGESCHIVATVFNSSILQAFLWEHAVSYSTNGRRPSDSRQKFANVPEAVTARFEFLQTSVPSVYRWVGAKFYDSELVPSLDEEDFVLWRPYGASHRGYSCDFIMSWFSRIEPQNYALGLEDIRTLSYLSVTSAVPATMAVIADALPTINPFIKSRAFAYWSSTIPEVVIPSGDRIGICTMGMIQYWQGLMTSMLEFRSSGHEGIEHLFPLCKAPSTNPQLFAATNTVTTYSTKQGLGYVVWRSDLSKWMTYSKRHPSAWLEENPNHVSAPEKVASKRGKRITATVSGSKRKKSTPPEKSISKGIVIREPVTSQSGKQPVPKDVLGKKIVRKTRAKRKRSAALPSPILHEFPSSNTRSKRHATATTYSEARRNEGAVRRPLMVLEDEDSSSSPEDDDDDVGASVEEVPIVVDEAIISEVAVAEATAAAEPVDSITAATKSASGTTVVSDAPEKGVDAAEMAVEGAVEAPEGAVSAGIIDDVRRSHHVNIVSSDSERTPSVSAVHLTPRASQSESAGTSPMHVIPTPPPIAMNAPLGAPSVENIREDEEDVIILGHISDIGVDAATEEITAAGIIPAVEVPEVKHMGFEVENPNDNALLEDMADVHDSYDAVLADVQEENAQAAVPELEVTSPAIKNLLIACHSRMICRNTWLVNRPPSCGTEDCALYTDTTGMRNRPPSCGTENCALCTDPTGMRNRLPSCGTESCALCTDPTGMRNRLPSCGTENCALCTNPTRMRNRPPSCGTENCALYTDPTGIRNRPPSCGTEDCALYTDLTGMRNRPPSCGTENELIGNEFAVEDEGDFDAVGAAESAAAVIQAPFASLERLGVEISVVPTEILSFFQEFDRVIVSRYRPQHFWAFDRSEVDFYDYSVPRDGVQFLEAIWQKYGNFISNFKLGNFVGGAMLTLLCCVLMQMRNTNLEDVTETKILECKSVVQELIQEGFLLDFMIDHLREVARDMFGRRLTAELKALEAQVVVVRNAVTAIVPAHWLLTSAMRASGELCNESALYGLLE</sequence>
<organism evidence="3">
    <name type="scientific">Fagus sylvatica</name>
    <name type="common">Beechnut</name>
    <dbReference type="NCBI Taxonomy" id="28930"/>
    <lineage>
        <taxon>Eukaryota</taxon>
        <taxon>Viridiplantae</taxon>
        <taxon>Streptophyta</taxon>
        <taxon>Embryophyta</taxon>
        <taxon>Tracheophyta</taxon>
        <taxon>Spermatophyta</taxon>
        <taxon>Magnoliopsida</taxon>
        <taxon>eudicotyledons</taxon>
        <taxon>Gunneridae</taxon>
        <taxon>Pentapetalae</taxon>
        <taxon>rosids</taxon>
        <taxon>fabids</taxon>
        <taxon>Fagales</taxon>
        <taxon>Fagaceae</taxon>
        <taxon>Fagus</taxon>
    </lineage>
</organism>